<dbReference type="EMBL" id="CP097330">
    <property type="protein sequence ID" value="URF02770.1"/>
    <property type="molecule type" value="Genomic_DNA"/>
</dbReference>
<reference evidence="1" key="2">
    <citation type="submission" date="2022-05" db="EMBL/GenBank/DDBJ databases">
        <authorList>
            <person name="Kunte H.-J."/>
        </authorList>
    </citation>
    <scope>NUCLEOTIDE SEQUENCE</scope>
    <source>
        <strain evidence="1">G5</strain>
    </source>
</reference>
<organism evidence="1 2">
    <name type="scientific">Cupriavidus campinensis</name>
    <dbReference type="NCBI Taxonomy" id="151783"/>
    <lineage>
        <taxon>Bacteria</taxon>
        <taxon>Pseudomonadati</taxon>
        <taxon>Pseudomonadota</taxon>
        <taxon>Betaproteobacteria</taxon>
        <taxon>Burkholderiales</taxon>
        <taxon>Burkholderiaceae</taxon>
        <taxon>Cupriavidus</taxon>
    </lineage>
</organism>
<dbReference type="KEGG" id="ccam:M5D45_09305"/>
<evidence type="ECO:0000313" key="2">
    <source>
        <dbReference type="Proteomes" id="UP001056132"/>
    </source>
</evidence>
<proteinExistence type="predicted"/>
<accession>A0AAE9HZH6</accession>
<dbReference type="Proteomes" id="UP001056132">
    <property type="component" value="Chromosome 1"/>
</dbReference>
<name>A0AAE9HZH6_9BURK</name>
<dbReference type="AlphaFoldDB" id="A0AAE9HZH6"/>
<reference evidence="1" key="1">
    <citation type="journal article" date="2022" name="Microbiol. Resour. Announc.">
        <title>Genome Sequence of Cupriavidus campinensis Strain G5, a Member of a Bacterial Consortium Capable of Polyethylene Degradation.</title>
        <authorList>
            <person name="Schneider B."/>
            <person name="Pfeiffer F."/>
            <person name="Dyall-Smith M."/>
            <person name="Kunte H.J."/>
        </authorList>
    </citation>
    <scope>NUCLEOTIDE SEQUENCE</scope>
    <source>
        <strain evidence="1">G5</strain>
    </source>
</reference>
<gene>
    <name evidence="1" type="ORF">M5D45_09305</name>
</gene>
<protein>
    <submittedName>
        <fullName evidence="1">Uncharacterized protein</fullName>
    </submittedName>
</protein>
<sequence length="330" mass="36616">MPEFVVNSEKDAFDLLKKALGEQLGEDFHLRFQDWPRVQVTLKGDEYHSTITPSLMQGLLDLQHGINKTYAQLVYDQPDARSLKDSDKAELEFKAKVEEGSSLVTVDLSDFAQKLVTSLVGKMEPSHIVILGVVGATLWAATTMYKHYANKELKKKELDVEADKLVNLSKEETARLALVTQALAAQPRLAAVQESAALTSMAMLKGISDADLIDLNGVRLTQAEARQVLSTVRRTSNEIQINGNYRILSVDTSKDEEFRIKVRFLADGREFVAKFRDDSLDREHLRALQQAEWGKSPVYLSVNATELEGQVTTATIVSATQQPVKPGGQA</sequence>
<evidence type="ECO:0000313" key="1">
    <source>
        <dbReference type="EMBL" id="URF02770.1"/>
    </source>
</evidence>
<dbReference type="RefSeq" id="WP_250024501.1">
    <property type="nucleotide sequence ID" value="NZ_CP097330.1"/>
</dbReference>